<dbReference type="Gene3D" id="3.10.129.10">
    <property type="entry name" value="Hotdog Thioesterase"/>
    <property type="match status" value="1"/>
</dbReference>
<dbReference type="InterPro" id="IPR029069">
    <property type="entry name" value="HotDog_dom_sf"/>
</dbReference>
<evidence type="ECO:0000313" key="3">
    <source>
        <dbReference type="EMBL" id="TSB02277.1"/>
    </source>
</evidence>
<feature type="domain" description="Thioesterase" evidence="2">
    <location>
        <begin position="43"/>
        <end position="120"/>
    </location>
</feature>
<proteinExistence type="predicted"/>
<evidence type="ECO:0000313" key="4">
    <source>
        <dbReference type="Proteomes" id="UP000320160"/>
    </source>
</evidence>
<dbReference type="InterPro" id="IPR003736">
    <property type="entry name" value="PAAI_dom"/>
</dbReference>
<sequence>MTDTKGRGLPPYALALDMEVSDSIDGIPVISMPFSDKVQGRPGFLHGGAISGLLEMAAVAAIHQALRANGSDSGIKQVNVTIDFMRGGAPQMTYAIGEVIRLGRTMANVEARAWQDDRSKPIAIGTMHYLIRKPKVAEN</sequence>
<dbReference type="NCBIfam" id="TIGR00369">
    <property type="entry name" value="unchar_dom_1"/>
    <property type="match status" value="1"/>
</dbReference>
<accession>A0A553WC62</accession>
<gene>
    <name evidence="3" type="ORF">FOM92_14320</name>
</gene>
<protein>
    <submittedName>
        <fullName evidence="3">PaaI family thioesterase</fullName>
    </submittedName>
</protein>
<dbReference type="AlphaFoldDB" id="A0A553WC62"/>
<evidence type="ECO:0000256" key="1">
    <source>
        <dbReference type="ARBA" id="ARBA00022801"/>
    </source>
</evidence>
<dbReference type="CDD" id="cd03443">
    <property type="entry name" value="PaaI_thioesterase"/>
    <property type="match status" value="1"/>
</dbReference>
<dbReference type="RefSeq" id="WP_143777495.1">
    <property type="nucleotide sequence ID" value="NZ_VKKU01000002.1"/>
</dbReference>
<evidence type="ECO:0000259" key="2">
    <source>
        <dbReference type="Pfam" id="PF03061"/>
    </source>
</evidence>
<keyword evidence="1" id="KW-0378">Hydrolase</keyword>
<keyword evidence="4" id="KW-1185">Reference proteome</keyword>
<dbReference type="SUPFAM" id="SSF54637">
    <property type="entry name" value="Thioesterase/thiol ester dehydrase-isomerase"/>
    <property type="match status" value="1"/>
</dbReference>
<name>A0A553WC62_9SPHN</name>
<organism evidence="3 4">
    <name type="scientific">Sphingorhabdus contaminans</name>
    <dbReference type="NCBI Taxonomy" id="1343899"/>
    <lineage>
        <taxon>Bacteria</taxon>
        <taxon>Pseudomonadati</taxon>
        <taxon>Pseudomonadota</taxon>
        <taxon>Alphaproteobacteria</taxon>
        <taxon>Sphingomonadales</taxon>
        <taxon>Sphingomonadaceae</taxon>
        <taxon>Sphingorhabdus</taxon>
    </lineage>
</organism>
<dbReference type="Proteomes" id="UP000320160">
    <property type="component" value="Unassembled WGS sequence"/>
</dbReference>
<dbReference type="OrthoDB" id="9813158at2"/>
<dbReference type="GO" id="GO:0016289">
    <property type="term" value="F:acyl-CoA hydrolase activity"/>
    <property type="evidence" value="ECO:0007669"/>
    <property type="project" value="UniProtKB-ARBA"/>
</dbReference>
<dbReference type="EMBL" id="VKKU01000002">
    <property type="protein sequence ID" value="TSB02277.1"/>
    <property type="molecule type" value="Genomic_DNA"/>
</dbReference>
<comment type="caution">
    <text evidence="3">The sequence shown here is derived from an EMBL/GenBank/DDBJ whole genome shotgun (WGS) entry which is preliminary data.</text>
</comment>
<dbReference type="Pfam" id="PF03061">
    <property type="entry name" value="4HBT"/>
    <property type="match status" value="1"/>
</dbReference>
<reference evidence="3 4" key="1">
    <citation type="submission" date="2019-07" db="EMBL/GenBank/DDBJ databases">
        <authorList>
            <person name="Park M."/>
        </authorList>
    </citation>
    <scope>NUCLEOTIDE SEQUENCE [LARGE SCALE GENOMIC DNA]</scope>
    <source>
        <strain evidence="3 4">KCTC32445</strain>
    </source>
</reference>
<dbReference type="InterPro" id="IPR006683">
    <property type="entry name" value="Thioestr_dom"/>
</dbReference>